<dbReference type="PaxDb" id="435590-BVU_3474"/>
<gene>
    <name evidence="1" type="ordered locus">BVU_3474</name>
</gene>
<dbReference type="EMBL" id="CP000139">
    <property type="protein sequence ID" value="ABR41098.1"/>
    <property type="molecule type" value="Genomic_DNA"/>
</dbReference>
<evidence type="ECO:0000313" key="1">
    <source>
        <dbReference type="EMBL" id="ABR41098.1"/>
    </source>
</evidence>
<dbReference type="HOGENOM" id="CLU_2696798_0_0_10"/>
<reference evidence="1 2" key="1">
    <citation type="journal article" date="2007" name="PLoS Biol.">
        <title>Evolution of symbiotic bacteria in the distal human intestine.</title>
        <authorList>
            <person name="Xu J."/>
            <person name="Mahowald M.A."/>
            <person name="Ley R.E."/>
            <person name="Lozupone C.A."/>
            <person name="Hamady M."/>
            <person name="Martens E.C."/>
            <person name="Henrissat B."/>
            <person name="Coutinho P.M."/>
            <person name="Minx P."/>
            <person name="Latreille P."/>
            <person name="Cordum H."/>
            <person name="Van Brunt A."/>
            <person name="Kim K."/>
            <person name="Fulton R.S."/>
            <person name="Fulton L.A."/>
            <person name="Clifton S.W."/>
            <person name="Wilson R.K."/>
            <person name="Knight R.D."/>
            <person name="Gordon J.I."/>
        </authorList>
    </citation>
    <scope>NUCLEOTIDE SEQUENCE [LARGE SCALE GENOMIC DNA]</scope>
    <source>
        <strain evidence="2">ATCC 8482 / DSM 1447 / JCM 5826 / CCUG 4940 / NBRC 14291 / NCTC 11154</strain>
    </source>
</reference>
<proteinExistence type="predicted"/>
<evidence type="ECO:0000313" key="2">
    <source>
        <dbReference type="Proteomes" id="UP000002861"/>
    </source>
</evidence>
<accession>A6L5Y4</accession>
<dbReference type="Proteomes" id="UP000002861">
    <property type="component" value="Chromosome"/>
</dbReference>
<name>A6L5Y4_PHOV8</name>
<sequence length="86" mass="10393">MDRNVHAHFYRQPISIDCQVLFIFFFSGRLCRNRYCTFLDFQNRFDKVCRIVFWFVHRPLADSFRRNLLQNGNASAFPDFSVSFKT</sequence>
<protein>
    <submittedName>
        <fullName evidence="1">Uncharacterized protein</fullName>
    </submittedName>
</protein>
<organism evidence="1 2">
    <name type="scientific">Phocaeicola vulgatus (strain ATCC 8482 / DSM 1447 / JCM 5826 / CCUG 4940 / NBRC 14291 / NCTC 11154)</name>
    <name type="common">Bacteroides vulgatus</name>
    <dbReference type="NCBI Taxonomy" id="435590"/>
    <lineage>
        <taxon>Bacteria</taxon>
        <taxon>Pseudomonadati</taxon>
        <taxon>Bacteroidota</taxon>
        <taxon>Bacteroidia</taxon>
        <taxon>Bacteroidales</taxon>
        <taxon>Bacteroidaceae</taxon>
        <taxon>Phocaeicola</taxon>
    </lineage>
</organism>
<dbReference type="KEGG" id="bvu:BVU_3474"/>
<dbReference type="AlphaFoldDB" id="A6L5Y4"/>